<dbReference type="AlphaFoldDB" id="A0A369WWZ2"/>
<name>A0A369WWZ2_9GAMM</name>
<dbReference type="InterPro" id="IPR041881">
    <property type="entry name" value="PqqD_sf"/>
</dbReference>
<accession>A0A369WWZ2</accession>
<evidence type="ECO:0000313" key="5">
    <source>
        <dbReference type="EMBL" id="RDE25054.1"/>
    </source>
</evidence>
<dbReference type="OrthoDB" id="7356791at2"/>
<comment type="similarity">
    <text evidence="4">Belongs to the PqqD family.</text>
</comment>
<organism evidence="5 6">
    <name type="scientific">Motiliproteus coralliicola</name>
    <dbReference type="NCBI Taxonomy" id="2283196"/>
    <lineage>
        <taxon>Bacteria</taxon>
        <taxon>Pseudomonadati</taxon>
        <taxon>Pseudomonadota</taxon>
        <taxon>Gammaproteobacteria</taxon>
        <taxon>Oceanospirillales</taxon>
        <taxon>Oceanospirillaceae</taxon>
        <taxon>Motiliproteus</taxon>
    </lineage>
</organism>
<comment type="subunit">
    <text evidence="2 4">Monomer. Interacts with PqqE.</text>
</comment>
<dbReference type="Pfam" id="PF05402">
    <property type="entry name" value="PqqD"/>
    <property type="match status" value="1"/>
</dbReference>
<dbReference type="Proteomes" id="UP000253769">
    <property type="component" value="Unassembled WGS sequence"/>
</dbReference>
<evidence type="ECO:0000313" key="6">
    <source>
        <dbReference type="Proteomes" id="UP000253769"/>
    </source>
</evidence>
<gene>
    <name evidence="4" type="primary">pqqD</name>
    <name evidence="5" type="ORF">DV711_05680</name>
</gene>
<evidence type="ECO:0000256" key="1">
    <source>
        <dbReference type="ARBA" id="ARBA00004886"/>
    </source>
</evidence>
<protein>
    <recommendedName>
        <fullName evidence="4">PqqA binding protein</fullName>
    </recommendedName>
    <alternativeName>
        <fullName evidence="4">Coenzyme PQQ synthesis protein D</fullName>
    </alternativeName>
    <alternativeName>
        <fullName evidence="4">Pyrroloquinoline quinone biosynthesis protein D</fullName>
    </alternativeName>
</protein>
<dbReference type="InterPro" id="IPR008792">
    <property type="entry name" value="PQQD"/>
</dbReference>
<dbReference type="NCBIfam" id="NF002535">
    <property type="entry name" value="PRK02079.1"/>
    <property type="match status" value="1"/>
</dbReference>
<dbReference type="InterPro" id="IPR022479">
    <property type="entry name" value="PqqD_bac"/>
</dbReference>
<dbReference type="NCBIfam" id="TIGR03859">
    <property type="entry name" value="PQQ_PqqD"/>
    <property type="match status" value="1"/>
</dbReference>
<sequence length="95" mass="10566">MNSINDCQGELIPSIARHFRFQWEEAQQAYVLLYPEGMVKLNGSAGEILSCCNGSSTVDEIIDTLEKRYPEAGGLSGDIKEFLGVAHGKQWLQFD</sequence>
<evidence type="ECO:0000256" key="2">
    <source>
        <dbReference type="ARBA" id="ARBA00011741"/>
    </source>
</evidence>
<keyword evidence="3 4" id="KW-0884">PQQ biosynthesis</keyword>
<dbReference type="UniPathway" id="UPA00539"/>
<dbReference type="RefSeq" id="WP_114694650.1">
    <property type="nucleotide sequence ID" value="NZ_QQOH01000001.1"/>
</dbReference>
<comment type="function">
    <text evidence="4">Functions as a PqqA binding protein and presents PqqA to PqqE, in the pyrroloquinoline quinone (PQQ) biosynthetic pathway.</text>
</comment>
<dbReference type="EMBL" id="QQOH01000001">
    <property type="protein sequence ID" value="RDE25054.1"/>
    <property type="molecule type" value="Genomic_DNA"/>
</dbReference>
<reference evidence="5 6" key="1">
    <citation type="submission" date="2018-07" db="EMBL/GenBank/DDBJ databases">
        <title>Motiliproteus coralliicola sp. nov., a bacterium isolated from Coral.</title>
        <authorList>
            <person name="Wang G."/>
        </authorList>
    </citation>
    <scope>NUCLEOTIDE SEQUENCE [LARGE SCALE GENOMIC DNA]</scope>
    <source>
        <strain evidence="5 6">C34</strain>
    </source>
</reference>
<dbReference type="HAMAP" id="MF_00655">
    <property type="entry name" value="PQQ_syn_PqqD"/>
    <property type="match status" value="1"/>
</dbReference>
<evidence type="ECO:0000256" key="3">
    <source>
        <dbReference type="ARBA" id="ARBA00022905"/>
    </source>
</evidence>
<dbReference type="GO" id="GO:0048038">
    <property type="term" value="F:quinone binding"/>
    <property type="evidence" value="ECO:0007669"/>
    <property type="project" value="InterPro"/>
</dbReference>
<dbReference type="Gene3D" id="1.10.10.1150">
    <property type="entry name" value="Coenzyme PQQ synthesis protein D (PqqD)"/>
    <property type="match status" value="1"/>
</dbReference>
<comment type="pathway">
    <text evidence="1 4">Cofactor biosynthesis; pyrroloquinoline quinone biosynthesis.</text>
</comment>
<comment type="caution">
    <text evidence="5">The sequence shown here is derived from an EMBL/GenBank/DDBJ whole genome shotgun (WGS) entry which is preliminary data.</text>
</comment>
<keyword evidence="6" id="KW-1185">Reference proteome</keyword>
<dbReference type="GO" id="GO:0018189">
    <property type="term" value="P:pyrroloquinoline quinone biosynthetic process"/>
    <property type="evidence" value="ECO:0007669"/>
    <property type="project" value="UniProtKB-UniRule"/>
</dbReference>
<proteinExistence type="inferred from homology"/>
<evidence type="ECO:0000256" key="4">
    <source>
        <dbReference type="HAMAP-Rule" id="MF_00655"/>
    </source>
</evidence>